<evidence type="ECO:0000313" key="3">
    <source>
        <dbReference type="EMBL" id="SFL50700.1"/>
    </source>
</evidence>
<protein>
    <recommendedName>
        <fullName evidence="5">CRISPR-associated protein (Cas_Cas02710)</fullName>
    </recommendedName>
</protein>
<dbReference type="AlphaFoldDB" id="A0A1I4I8Q6"/>
<evidence type="ECO:0000259" key="2">
    <source>
        <dbReference type="Pfam" id="PF22665"/>
    </source>
</evidence>
<dbReference type="RefSeq" id="WP_143085775.1">
    <property type="nucleotide sequence ID" value="NZ_FOTC01000007.1"/>
</dbReference>
<proteinExistence type="predicted"/>
<dbReference type="InterPro" id="IPR054162">
    <property type="entry name" value="DUF6293_C"/>
</dbReference>
<keyword evidence="4" id="KW-1185">Reference proteome</keyword>
<name>A0A1I4I8Q6_9EURY</name>
<evidence type="ECO:0000259" key="1">
    <source>
        <dbReference type="Pfam" id="PF19810"/>
    </source>
</evidence>
<dbReference type="Gene3D" id="3.40.50.10770">
    <property type="entry name" value="Hypothetical protein VC1899 like domain (Restriction endonuclease-like)"/>
    <property type="match status" value="1"/>
</dbReference>
<gene>
    <name evidence="3" type="ORF">SAMN04487950_4050</name>
</gene>
<evidence type="ECO:0000313" key="4">
    <source>
        <dbReference type="Proteomes" id="UP000199607"/>
    </source>
</evidence>
<evidence type="ECO:0008006" key="5">
    <source>
        <dbReference type="Google" id="ProtNLM"/>
    </source>
</evidence>
<reference evidence="4" key="1">
    <citation type="submission" date="2016-10" db="EMBL/GenBank/DDBJ databases">
        <authorList>
            <person name="Varghese N."/>
            <person name="Submissions S."/>
        </authorList>
    </citation>
    <scope>NUCLEOTIDE SEQUENCE [LARGE SCALE GENOMIC DNA]</scope>
    <source>
        <strain evidence="4">CGMCC 1.7738</strain>
    </source>
</reference>
<feature type="domain" description="DUF6293" evidence="2">
    <location>
        <begin position="138"/>
        <end position="239"/>
    </location>
</feature>
<dbReference type="Proteomes" id="UP000199607">
    <property type="component" value="Unassembled WGS sequence"/>
</dbReference>
<sequence length="259" mass="29389">MGLSVRERIHIMPMGYEVERIVLPAENFRADKVEVVTHTENDPEADECLELVEEGLSQRNIDYEIHRCDIFNLYESLGKIAELIFEHEDDDVYVNVSAGSKVTAIAGMIASMVMGSTAYYGKAETYKERPSGIGEVAELPSYPIDAPASEQVTVMEYIHRYLNQETVEEPPTKGDIIHFSERAGLPYIRRNVAGKGKYRLLDTDILEPLMERGWVDVTKQGRNKVISISRDGEAALNAFRWMVDVDQNWDILLSDEQED</sequence>
<feature type="domain" description="HFX-2341-like N-terminal" evidence="1">
    <location>
        <begin position="8"/>
        <end position="126"/>
    </location>
</feature>
<dbReference type="InterPro" id="IPR046260">
    <property type="entry name" value="HFX_2341-like_N"/>
</dbReference>
<dbReference type="EMBL" id="FOTC01000007">
    <property type="protein sequence ID" value="SFL50700.1"/>
    <property type="molecule type" value="Genomic_DNA"/>
</dbReference>
<organism evidence="3 4">
    <name type="scientific">Halogranum rubrum</name>
    <dbReference type="NCBI Taxonomy" id="553466"/>
    <lineage>
        <taxon>Archaea</taxon>
        <taxon>Methanobacteriati</taxon>
        <taxon>Methanobacteriota</taxon>
        <taxon>Stenosarchaea group</taxon>
        <taxon>Halobacteria</taxon>
        <taxon>Halobacteriales</taxon>
        <taxon>Haloferacaceae</taxon>
    </lineage>
</organism>
<dbReference type="Pfam" id="PF22665">
    <property type="entry name" value="WHD_DUF6293"/>
    <property type="match status" value="1"/>
</dbReference>
<accession>A0A1I4I8Q6</accession>
<dbReference type="Pfam" id="PF19810">
    <property type="entry name" value="HFX_2341_N"/>
    <property type="match status" value="1"/>
</dbReference>